<evidence type="ECO:0000313" key="6">
    <source>
        <dbReference type="EMBL" id="QTL98942.1"/>
    </source>
</evidence>
<accession>A0A8A7KM81</accession>
<feature type="signal peptide" evidence="4">
    <location>
        <begin position="1"/>
        <end position="22"/>
    </location>
</feature>
<evidence type="ECO:0000313" key="7">
    <source>
        <dbReference type="Proteomes" id="UP000665020"/>
    </source>
</evidence>
<proteinExistence type="predicted"/>
<gene>
    <name evidence="6" type="ORF">GM661_13710</name>
</gene>
<comment type="catalytic activity">
    <reaction evidence="3">
        <text>thiosulfate + hydrogen cyanide = thiocyanate + sulfite + 2 H(+)</text>
        <dbReference type="Rhea" id="RHEA:16881"/>
        <dbReference type="ChEBI" id="CHEBI:15378"/>
        <dbReference type="ChEBI" id="CHEBI:17359"/>
        <dbReference type="ChEBI" id="CHEBI:18022"/>
        <dbReference type="ChEBI" id="CHEBI:18407"/>
        <dbReference type="ChEBI" id="CHEBI:33542"/>
        <dbReference type="EC" id="2.8.1.1"/>
    </reaction>
</comment>
<keyword evidence="7" id="KW-1185">Reference proteome</keyword>
<dbReference type="AlphaFoldDB" id="A0A8A7KM81"/>
<name>A0A8A7KM81_9FIRM</name>
<dbReference type="CDD" id="cd01449">
    <property type="entry name" value="TST_Repeat_2"/>
    <property type="match status" value="1"/>
</dbReference>
<dbReference type="RefSeq" id="WP_230867344.1">
    <property type="nucleotide sequence ID" value="NZ_CP046640.1"/>
</dbReference>
<feature type="chain" id="PRO_5038853825" description="thiosulfate sulfurtransferase" evidence="4">
    <location>
        <begin position="23"/>
        <end position="303"/>
    </location>
</feature>
<dbReference type="SMART" id="SM00450">
    <property type="entry name" value="RHOD"/>
    <property type="match status" value="2"/>
</dbReference>
<dbReference type="PANTHER" id="PTHR43855:SF1">
    <property type="entry name" value="THIOSULFATE SULFURTRANSFERASE"/>
    <property type="match status" value="1"/>
</dbReference>
<dbReference type="Pfam" id="PF00581">
    <property type="entry name" value="Rhodanese"/>
    <property type="match status" value="2"/>
</dbReference>
<dbReference type="InterPro" id="IPR051126">
    <property type="entry name" value="Thiosulfate_sulfurtransferase"/>
</dbReference>
<keyword evidence="2" id="KW-0677">Repeat</keyword>
<dbReference type="InterPro" id="IPR036873">
    <property type="entry name" value="Rhodanese-like_dom_sf"/>
</dbReference>
<feature type="domain" description="Rhodanese" evidence="5">
    <location>
        <begin position="35"/>
        <end position="149"/>
    </location>
</feature>
<dbReference type="GO" id="GO:0004792">
    <property type="term" value="F:thiosulfate-cyanide sulfurtransferase activity"/>
    <property type="evidence" value="ECO:0007669"/>
    <property type="project" value="UniProtKB-EC"/>
</dbReference>
<evidence type="ECO:0000256" key="1">
    <source>
        <dbReference type="ARBA" id="ARBA00012245"/>
    </source>
</evidence>
<dbReference type="InterPro" id="IPR001763">
    <property type="entry name" value="Rhodanese-like_dom"/>
</dbReference>
<dbReference type="PANTHER" id="PTHR43855">
    <property type="entry name" value="THIOSULFATE SULFURTRANSFERASE"/>
    <property type="match status" value="1"/>
</dbReference>
<evidence type="ECO:0000256" key="4">
    <source>
        <dbReference type="SAM" id="SignalP"/>
    </source>
</evidence>
<evidence type="ECO:0000256" key="3">
    <source>
        <dbReference type="ARBA" id="ARBA00047549"/>
    </source>
</evidence>
<evidence type="ECO:0000256" key="2">
    <source>
        <dbReference type="ARBA" id="ARBA00022737"/>
    </source>
</evidence>
<sequence length="303" mass="33529">MNNISKLLLLIMIILITVTACTSTKAPGEKGQEIISARDTLKSVSGEEAVLVDAQNSSAYKDGHVEGAVNISRNDITTFGPFPNMLAPAEKIEKVLGEKGIANDSTVIVYDNNNNMDAARLWWTMKVYGHEDVKVVSGGLKALLKAGAEKSTLMADMSAVKYEITEKNEEMLASREDVKAEVNNPQDDVVLLDVRTQEEYNAGTIPASVHLNYEYNNFDDGTFRPVRQIHTLYRDKEITPEKTVIMYCKTSIRAAQTYLALYNAGYRDLKIYDGAWIEWSSDTSLPVEIPDGTGIKTNFQDGS</sequence>
<dbReference type="Proteomes" id="UP000665020">
    <property type="component" value="Chromosome"/>
</dbReference>
<dbReference type="Gene3D" id="3.40.250.10">
    <property type="entry name" value="Rhodanese-like domain"/>
    <property type="match status" value="2"/>
</dbReference>
<evidence type="ECO:0000259" key="5">
    <source>
        <dbReference type="SMART" id="SM00450"/>
    </source>
</evidence>
<dbReference type="EC" id="2.8.1.1" evidence="1"/>
<dbReference type="SUPFAM" id="SSF52821">
    <property type="entry name" value="Rhodanese/Cell cycle control phosphatase"/>
    <property type="match status" value="2"/>
</dbReference>
<protein>
    <recommendedName>
        <fullName evidence="1">thiosulfate sulfurtransferase</fullName>
        <ecNumber evidence="1">2.8.1.1</ecNumber>
    </recommendedName>
</protein>
<dbReference type="EMBL" id="CP046640">
    <property type="protein sequence ID" value="QTL98942.1"/>
    <property type="molecule type" value="Genomic_DNA"/>
</dbReference>
<dbReference type="CDD" id="cd01448">
    <property type="entry name" value="TST_Repeat_1"/>
    <property type="match status" value="1"/>
</dbReference>
<dbReference type="KEGG" id="ifn:GM661_13710"/>
<keyword evidence="4" id="KW-0732">Signal</keyword>
<feature type="domain" description="Rhodanese" evidence="5">
    <location>
        <begin position="175"/>
        <end position="285"/>
    </location>
</feature>
<organism evidence="6 7">
    <name type="scientific">Iocasia fonsfrigidae</name>
    <dbReference type="NCBI Taxonomy" id="2682810"/>
    <lineage>
        <taxon>Bacteria</taxon>
        <taxon>Bacillati</taxon>
        <taxon>Bacillota</taxon>
        <taxon>Clostridia</taxon>
        <taxon>Halanaerobiales</taxon>
        <taxon>Halanaerobiaceae</taxon>
        <taxon>Iocasia</taxon>
    </lineage>
</organism>
<reference evidence="6" key="1">
    <citation type="submission" date="2019-12" db="EMBL/GenBank/DDBJ databases">
        <authorList>
            <person name="zhang j."/>
            <person name="sun C.M."/>
        </authorList>
    </citation>
    <scope>NUCLEOTIDE SEQUENCE</scope>
    <source>
        <strain evidence="6">NS-1</strain>
    </source>
</reference>